<proteinExistence type="inferred from homology"/>
<dbReference type="Gene3D" id="3.10.105.10">
    <property type="entry name" value="Dipeptide-binding Protein, Domain 3"/>
    <property type="match status" value="1"/>
</dbReference>
<organism evidence="6 7">
    <name type="scientific">Nocardioides gansuensis</name>
    <dbReference type="NCBI Taxonomy" id="2138300"/>
    <lineage>
        <taxon>Bacteria</taxon>
        <taxon>Bacillati</taxon>
        <taxon>Actinomycetota</taxon>
        <taxon>Actinomycetes</taxon>
        <taxon>Propionibacteriales</taxon>
        <taxon>Nocardioidaceae</taxon>
        <taxon>Nocardioides</taxon>
    </lineage>
</organism>
<feature type="signal peptide" evidence="4">
    <location>
        <begin position="1"/>
        <end position="33"/>
    </location>
</feature>
<evidence type="ECO:0000313" key="7">
    <source>
        <dbReference type="Proteomes" id="UP000246018"/>
    </source>
</evidence>
<keyword evidence="7" id="KW-1185">Reference proteome</keyword>
<dbReference type="Pfam" id="PF00496">
    <property type="entry name" value="SBP_bac_5"/>
    <property type="match status" value="1"/>
</dbReference>
<dbReference type="PANTHER" id="PTHR30290:SF9">
    <property type="entry name" value="OLIGOPEPTIDE-BINDING PROTEIN APPA"/>
    <property type="match status" value="1"/>
</dbReference>
<protein>
    <recommendedName>
        <fullName evidence="5">Solute-binding protein family 5 domain-containing protein</fullName>
    </recommendedName>
</protein>
<dbReference type="RefSeq" id="WP_116574400.1">
    <property type="nucleotide sequence ID" value="NZ_QDGZ01000013.1"/>
</dbReference>
<evidence type="ECO:0000256" key="3">
    <source>
        <dbReference type="ARBA" id="ARBA00022729"/>
    </source>
</evidence>
<keyword evidence="3 4" id="KW-0732">Signal</keyword>
<comment type="caution">
    <text evidence="6">The sequence shown here is derived from an EMBL/GenBank/DDBJ whole genome shotgun (WGS) entry which is preliminary data.</text>
</comment>
<dbReference type="Proteomes" id="UP000246018">
    <property type="component" value="Unassembled WGS sequence"/>
</dbReference>
<dbReference type="InterPro" id="IPR000914">
    <property type="entry name" value="SBP_5_dom"/>
</dbReference>
<keyword evidence="2" id="KW-0813">Transport</keyword>
<dbReference type="GO" id="GO:0042597">
    <property type="term" value="C:periplasmic space"/>
    <property type="evidence" value="ECO:0007669"/>
    <property type="project" value="UniProtKB-ARBA"/>
</dbReference>
<sequence>MRPAHPRRHPRRLTAGLAALALALALTACGSGAGSNEEASGDAGGKPQRGGTVTIDWVADPTSLDPLKYNVFGVYNLLGLVYNSLYRWTEDGELESEIATEEPQLSEDGLTVTIPIREGVTFHDGSDLTATDVAFTIENVIDPENGSIWYAGLSPIEQVSTPDDYTVELQLGRRHSVLSGILAQVPIISSEKEYVATETYAQTMMGSGPFTFVSWKKGVQVELARNDEYWDEELPYLDGVVMRTVKEDAGRMANIASGSSDVMPMVPFNQVEALEGRGVNVEVTPRSALSPTIFPSMKEGRPTADPAFRRAVAWAIDRGTLVDQVFKGVAEPASTVLATGTPHWDEELGSTYGDAANLEEAKAALAESGVEEGTEIELVVRNEPLSISMGTVIQANLRELGLDASLSPEESASYLPKLFSGDFDLMMLNIEVGLTSGYTPMYVYSALHSESGANYTGFADDELDGLMEEAISDPEDADAAWRAVQERELEVVPLIPTVTARYVEAYSDRLQGHTPSSLFSLRDLDRSWIAE</sequence>
<dbReference type="SUPFAM" id="SSF53850">
    <property type="entry name" value="Periplasmic binding protein-like II"/>
    <property type="match status" value="1"/>
</dbReference>
<dbReference type="CDD" id="cd00995">
    <property type="entry name" value="PBP2_NikA_DppA_OppA_like"/>
    <property type="match status" value="1"/>
</dbReference>
<dbReference type="GO" id="GO:0043190">
    <property type="term" value="C:ATP-binding cassette (ABC) transporter complex"/>
    <property type="evidence" value="ECO:0007669"/>
    <property type="project" value="InterPro"/>
</dbReference>
<gene>
    <name evidence="6" type="ORF">DDE18_21285</name>
</gene>
<accession>A0A2T8F4Y8</accession>
<feature type="chain" id="PRO_5039190144" description="Solute-binding protein family 5 domain-containing protein" evidence="4">
    <location>
        <begin position="34"/>
        <end position="531"/>
    </location>
</feature>
<dbReference type="Gene3D" id="3.40.190.10">
    <property type="entry name" value="Periplasmic binding protein-like II"/>
    <property type="match status" value="1"/>
</dbReference>
<dbReference type="PANTHER" id="PTHR30290">
    <property type="entry name" value="PERIPLASMIC BINDING COMPONENT OF ABC TRANSPORTER"/>
    <property type="match status" value="1"/>
</dbReference>
<evidence type="ECO:0000256" key="1">
    <source>
        <dbReference type="ARBA" id="ARBA00005695"/>
    </source>
</evidence>
<dbReference type="AlphaFoldDB" id="A0A2T8F4Y8"/>
<dbReference type="EMBL" id="QDGZ01000013">
    <property type="protein sequence ID" value="PVG80787.1"/>
    <property type="molecule type" value="Genomic_DNA"/>
</dbReference>
<dbReference type="PIRSF" id="PIRSF002741">
    <property type="entry name" value="MppA"/>
    <property type="match status" value="1"/>
</dbReference>
<dbReference type="InterPro" id="IPR039424">
    <property type="entry name" value="SBP_5"/>
</dbReference>
<evidence type="ECO:0000256" key="4">
    <source>
        <dbReference type="SAM" id="SignalP"/>
    </source>
</evidence>
<evidence type="ECO:0000259" key="5">
    <source>
        <dbReference type="Pfam" id="PF00496"/>
    </source>
</evidence>
<dbReference type="InterPro" id="IPR030678">
    <property type="entry name" value="Peptide/Ni-bd"/>
</dbReference>
<reference evidence="6 7" key="1">
    <citation type="submission" date="2018-04" db="EMBL/GenBank/DDBJ databases">
        <title>Genome of Nocardioides gansuensis WSJ-1.</title>
        <authorList>
            <person name="Wu S."/>
            <person name="Wang G."/>
        </authorList>
    </citation>
    <scope>NUCLEOTIDE SEQUENCE [LARGE SCALE GENOMIC DNA]</scope>
    <source>
        <strain evidence="6 7">WSJ-1</strain>
    </source>
</reference>
<name>A0A2T8F4Y8_9ACTN</name>
<dbReference type="GO" id="GO:0015833">
    <property type="term" value="P:peptide transport"/>
    <property type="evidence" value="ECO:0007669"/>
    <property type="project" value="TreeGrafter"/>
</dbReference>
<evidence type="ECO:0000256" key="2">
    <source>
        <dbReference type="ARBA" id="ARBA00022448"/>
    </source>
</evidence>
<dbReference type="GO" id="GO:1904680">
    <property type="term" value="F:peptide transmembrane transporter activity"/>
    <property type="evidence" value="ECO:0007669"/>
    <property type="project" value="TreeGrafter"/>
</dbReference>
<dbReference type="PROSITE" id="PS51257">
    <property type="entry name" value="PROKAR_LIPOPROTEIN"/>
    <property type="match status" value="1"/>
</dbReference>
<comment type="similarity">
    <text evidence="1">Belongs to the bacterial solute-binding protein 5 family.</text>
</comment>
<feature type="domain" description="Solute-binding protein family 5" evidence="5">
    <location>
        <begin position="94"/>
        <end position="444"/>
    </location>
</feature>
<dbReference type="OrthoDB" id="9764591at2"/>
<evidence type="ECO:0000313" key="6">
    <source>
        <dbReference type="EMBL" id="PVG80787.1"/>
    </source>
</evidence>